<keyword evidence="7" id="KW-0067">ATP-binding</keyword>
<evidence type="ECO:0000256" key="7">
    <source>
        <dbReference type="ARBA" id="ARBA00022840"/>
    </source>
</evidence>
<keyword evidence="3" id="KW-1003">Cell membrane</keyword>
<evidence type="ECO:0000256" key="1">
    <source>
        <dbReference type="ARBA" id="ARBA00004651"/>
    </source>
</evidence>
<dbReference type="InterPro" id="IPR023214">
    <property type="entry name" value="HAD_sf"/>
</dbReference>
<keyword evidence="9" id="KW-1278">Translocase</keyword>
<dbReference type="InterPro" id="IPR023299">
    <property type="entry name" value="ATPase_P-typ_cyto_dom_N"/>
</dbReference>
<evidence type="ECO:0000256" key="2">
    <source>
        <dbReference type="ARBA" id="ARBA00005675"/>
    </source>
</evidence>
<dbReference type="InterPro" id="IPR023298">
    <property type="entry name" value="ATPase_P-typ_TM_dom_sf"/>
</dbReference>
<dbReference type="SUPFAM" id="SSF81653">
    <property type="entry name" value="Calcium ATPase, transduction domain A"/>
    <property type="match status" value="1"/>
</dbReference>
<dbReference type="GO" id="GO:0005524">
    <property type="term" value="F:ATP binding"/>
    <property type="evidence" value="ECO:0007669"/>
    <property type="project" value="UniProtKB-KW"/>
</dbReference>
<gene>
    <name evidence="12" type="ORF">CP963_04215</name>
</gene>
<sequence>MEKIEEKTWHSLEPDFVLKEINSDINSGLTTLEYEKRVQKYGKNKLTQKKETSLIIEFLLQFHNPLVYILLIATLVTFVLKEYVDSAVIFGVILVNAIIGFVQEYKAKQAINSLKNMLNTKTTIIRDGKKSLVLSSEITFGDIVILNSGDKIPADLRLLEVKNLKIDESSLTGESVPAEKSIQIVPEQTVLADRINMAYAGTLVSYGQGLGVVVAIGDDTQTGKIANMINEAVNIETPLTKKITAFSKTLLWIIIALALLTFVFGYFVHSNSMLDMFMASVALSVAAIPEGLPAVVTITLAIGVRVMAHKNAIIRKLPAVETLGSTTVICSDKTGTLTKNEMTVTQIVIGNDTFEVTGNGYEPKGEIIFQKQEYKNTNNNALSELLRCGILCNDSTLVHKNNRYTIEGDPSEGCLLVSASKFGLESNAINKEHPRIDSIPFESDNMYMVTLNPISTEKNAIYIKGSIEQILNMTKNSLDLNCNFEKLDKEKIEKQANELASNGLRVLAFAVCYVNKSYDSLSKFQDDIKDLNIHFLGLQAMIDPPRPEVIEAVSLCQKAGIVVKMITGDHKVTALAIAKQIGITKTQDALSGKEMENLSQEELAKVLNTTHVFARVAPIQKLQLVTTLQEQNHIVAMTGDGVNDAPALKQADIGIAMGINGTEVAKESADMILADDNFASIAKAVEEGRAVFDNLIKFIAWILPTNVGQGLVIMFAIFMGVTLPVLPVQALWLNMTTALFLGLMLAFEPKEKGVMNRQPREVSEPILNKEIIGRIFLISFLLLLGAFGIFTLSSYQGASIEESRTLAVTLFVVVQSFYLLNCRSLSDSVFKINFFSNSYLLIGVALMFIVQLCFIYLPFMNNIFHSAPISLQSWGLMLLYGLVSLVIVDFEKYLWRKKRV</sequence>
<evidence type="ECO:0000313" key="12">
    <source>
        <dbReference type="EMBL" id="RXI42258.1"/>
    </source>
</evidence>
<dbReference type="NCBIfam" id="TIGR01494">
    <property type="entry name" value="ATPase_P-type"/>
    <property type="match status" value="3"/>
</dbReference>
<evidence type="ECO:0000256" key="4">
    <source>
        <dbReference type="ARBA" id="ARBA00022553"/>
    </source>
</evidence>
<keyword evidence="10" id="KW-1133">Transmembrane helix</keyword>
<evidence type="ECO:0000256" key="8">
    <source>
        <dbReference type="ARBA" id="ARBA00022842"/>
    </source>
</evidence>
<keyword evidence="5" id="KW-0812">Transmembrane</keyword>
<evidence type="ECO:0000256" key="6">
    <source>
        <dbReference type="ARBA" id="ARBA00022741"/>
    </source>
</evidence>
<evidence type="ECO:0000256" key="11">
    <source>
        <dbReference type="ARBA" id="ARBA00023136"/>
    </source>
</evidence>
<dbReference type="GO" id="GO:0006883">
    <property type="term" value="P:intracellular sodium ion homeostasis"/>
    <property type="evidence" value="ECO:0007669"/>
    <property type="project" value="TreeGrafter"/>
</dbReference>
<dbReference type="InterPro" id="IPR018303">
    <property type="entry name" value="ATPase_P-typ_P_site"/>
</dbReference>
<dbReference type="SFLD" id="SFLDF00027">
    <property type="entry name" value="p-type_atpase"/>
    <property type="match status" value="1"/>
</dbReference>
<comment type="caution">
    <text evidence="12">The sequence shown here is derived from an EMBL/GenBank/DDBJ whole genome shotgun (WGS) entry which is preliminary data.</text>
</comment>
<dbReference type="InterPro" id="IPR004014">
    <property type="entry name" value="ATPase_P-typ_cation-transptr_N"/>
</dbReference>
<dbReference type="PRINTS" id="PR00120">
    <property type="entry name" value="HATPASE"/>
</dbReference>
<keyword evidence="13" id="KW-1185">Reference proteome</keyword>
<dbReference type="FunFam" id="2.70.150.10:FF:000160">
    <property type="entry name" value="Sarcoplasmic/endoplasmic reticulum calcium ATPase 1"/>
    <property type="match status" value="1"/>
</dbReference>
<evidence type="ECO:0000313" key="13">
    <source>
        <dbReference type="Proteomes" id="UP000290378"/>
    </source>
</evidence>
<dbReference type="EMBL" id="NXII01000004">
    <property type="protein sequence ID" value="RXI42258.1"/>
    <property type="molecule type" value="Genomic_DNA"/>
</dbReference>
<organism evidence="12 13">
    <name type="scientific">Arcobacter cloacae</name>
    <dbReference type="NCBI Taxonomy" id="1054034"/>
    <lineage>
        <taxon>Bacteria</taxon>
        <taxon>Pseudomonadati</taxon>
        <taxon>Campylobacterota</taxon>
        <taxon>Epsilonproteobacteria</taxon>
        <taxon>Campylobacterales</taxon>
        <taxon>Arcobacteraceae</taxon>
        <taxon>Arcobacter</taxon>
    </lineage>
</organism>
<dbReference type="SFLD" id="SFLDG00002">
    <property type="entry name" value="C1.7:_P-type_atpase_like"/>
    <property type="match status" value="1"/>
</dbReference>
<evidence type="ECO:0000256" key="9">
    <source>
        <dbReference type="ARBA" id="ARBA00022967"/>
    </source>
</evidence>
<dbReference type="Proteomes" id="UP000290378">
    <property type="component" value="Unassembled WGS sequence"/>
</dbReference>
<dbReference type="SFLD" id="SFLDS00003">
    <property type="entry name" value="Haloacid_Dehalogenase"/>
    <property type="match status" value="1"/>
</dbReference>
<accession>A0A6M8NF71</accession>
<dbReference type="InterPro" id="IPR044492">
    <property type="entry name" value="P_typ_ATPase_HD_dom"/>
</dbReference>
<dbReference type="SUPFAM" id="SSF81665">
    <property type="entry name" value="Calcium ATPase, transmembrane domain M"/>
    <property type="match status" value="1"/>
</dbReference>
<dbReference type="InterPro" id="IPR050510">
    <property type="entry name" value="Cation_transp_ATPase_P-type"/>
</dbReference>
<comment type="subcellular location">
    <subcellularLocation>
        <location evidence="1">Cell membrane</location>
        <topology evidence="1">Multi-pass membrane protein</topology>
    </subcellularLocation>
</comment>
<keyword evidence="8" id="KW-0460">Magnesium</keyword>
<dbReference type="InterPro" id="IPR059000">
    <property type="entry name" value="ATPase_P-type_domA"/>
</dbReference>
<name>A0A6M8NF71_9BACT</name>
<dbReference type="InterPro" id="IPR036412">
    <property type="entry name" value="HAD-like_sf"/>
</dbReference>
<dbReference type="AlphaFoldDB" id="A0A6M8NF71"/>
<dbReference type="Pfam" id="PF00690">
    <property type="entry name" value="Cation_ATPase_N"/>
    <property type="match status" value="1"/>
</dbReference>
<evidence type="ECO:0000256" key="10">
    <source>
        <dbReference type="ARBA" id="ARBA00022989"/>
    </source>
</evidence>
<dbReference type="Pfam" id="PF00122">
    <property type="entry name" value="E1-E2_ATPase"/>
    <property type="match status" value="1"/>
</dbReference>
<dbReference type="GO" id="GO:0036376">
    <property type="term" value="P:sodium ion export across plasma membrane"/>
    <property type="evidence" value="ECO:0007669"/>
    <property type="project" value="TreeGrafter"/>
</dbReference>
<dbReference type="Pfam" id="PF08282">
    <property type="entry name" value="Hydrolase_3"/>
    <property type="match status" value="1"/>
</dbReference>
<dbReference type="RefSeq" id="WP_129013028.1">
    <property type="nucleotide sequence ID" value="NZ_CBCSEI010000004.1"/>
</dbReference>
<keyword evidence="6" id="KW-0547">Nucleotide-binding</keyword>
<dbReference type="InterPro" id="IPR006068">
    <property type="entry name" value="ATPase_P-typ_cation-transptr_C"/>
</dbReference>
<dbReference type="Gene3D" id="3.40.50.1000">
    <property type="entry name" value="HAD superfamily/HAD-like"/>
    <property type="match status" value="1"/>
</dbReference>
<evidence type="ECO:0000256" key="3">
    <source>
        <dbReference type="ARBA" id="ARBA00022475"/>
    </source>
</evidence>
<evidence type="ECO:0000256" key="5">
    <source>
        <dbReference type="ARBA" id="ARBA00022692"/>
    </source>
</evidence>
<dbReference type="Gene3D" id="2.70.150.10">
    <property type="entry name" value="Calcium-transporting ATPase, cytoplasmic transduction domain A"/>
    <property type="match status" value="1"/>
</dbReference>
<dbReference type="SMART" id="SM00831">
    <property type="entry name" value="Cation_ATPase_N"/>
    <property type="match status" value="1"/>
</dbReference>
<dbReference type="InterPro" id="IPR008250">
    <property type="entry name" value="ATPase_P-typ_transduc_dom_A_sf"/>
</dbReference>
<dbReference type="PROSITE" id="PS00154">
    <property type="entry name" value="ATPASE_E1_E2"/>
    <property type="match status" value="1"/>
</dbReference>
<dbReference type="Pfam" id="PF13246">
    <property type="entry name" value="Cation_ATPase"/>
    <property type="match status" value="1"/>
</dbReference>
<keyword evidence="4" id="KW-0597">Phosphoprotein</keyword>
<dbReference type="GO" id="GO:0005886">
    <property type="term" value="C:plasma membrane"/>
    <property type="evidence" value="ECO:0007669"/>
    <property type="project" value="UniProtKB-SubCell"/>
</dbReference>
<dbReference type="PRINTS" id="PR00119">
    <property type="entry name" value="CATATPASE"/>
</dbReference>
<dbReference type="GO" id="GO:0016887">
    <property type="term" value="F:ATP hydrolysis activity"/>
    <property type="evidence" value="ECO:0007669"/>
    <property type="project" value="InterPro"/>
</dbReference>
<dbReference type="PANTHER" id="PTHR43294:SF21">
    <property type="entry name" value="CATION TRANSPORTING ATPASE"/>
    <property type="match status" value="1"/>
</dbReference>
<comment type="similarity">
    <text evidence="2">Belongs to the cation transport ATPase (P-type) (TC 3.A.3) family. Type IIA subfamily.</text>
</comment>
<dbReference type="GO" id="GO:0005391">
    <property type="term" value="F:P-type sodium:potassium-exchanging transporter activity"/>
    <property type="evidence" value="ECO:0007669"/>
    <property type="project" value="TreeGrafter"/>
</dbReference>
<dbReference type="Pfam" id="PF00689">
    <property type="entry name" value="Cation_ATPase_C"/>
    <property type="match status" value="1"/>
</dbReference>
<reference evidence="12 13" key="1">
    <citation type="submission" date="2017-09" db="EMBL/GenBank/DDBJ databases">
        <title>Genomics of the genus Arcobacter.</title>
        <authorList>
            <person name="Perez-Cataluna A."/>
            <person name="Figueras M.J."/>
            <person name="Salas-Masso N."/>
        </authorList>
    </citation>
    <scope>NUCLEOTIDE SEQUENCE [LARGE SCALE GENOMIC DNA]</scope>
    <source>
        <strain evidence="12 13">CECT 7834</strain>
    </source>
</reference>
<dbReference type="PANTHER" id="PTHR43294">
    <property type="entry name" value="SODIUM/POTASSIUM-TRANSPORTING ATPASE SUBUNIT ALPHA"/>
    <property type="match status" value="1"/>
</dbReference>
<dbReference type="GO" id="GO:1990573">
    <property type="term" value="P:potassium ion import across plasma membrane"/>
    <property type="evidence" value="ECO:0007669"/>
    <property type="project" value="TreeGrafter"/>
</dbReference>
<dbReference type="CDD" id="cd02080">
    <property type="entry name" value="P-type_ATPase_cation"/>
    <property type="match status" value="1"/>
</dbReference>
<dbReference type="GO" id="GO:0030007">
    <property type="term" value="P:intracellular potassium ion homeostasis"/>
    <property type="evidence" value="ECO:0007669"/>
    <property type="project" value="TreeGrafter"/>
</dbReference>
<dbReference type="GO" id="GO:1902600">
    <property type="term" value="P:proton transmembrane transport"/>
    <property type="evidence" value="ECO:0007669"/>
    <property type="project" value="TreeGrafter"/>
</dbReference>
<dbReference type="FunFam" id="3.40.50.1000:FF:000028">
    <property type="entry name" value="Calcium-transporting P-type ATPase, putative"/>
    <property type="match status" value="1"/>
</dbReference>
<keyword evidence="11" id="KW-0472">Membrane</keyword>
<dbReference type="Gene3D" id="1.20.1110.10">
    <property type="entry name" value="Calcium-transporting ATPase, transmembrane domain"/>
    <property type="match status" value="1"/>
</dbReference>
<dbReference type="Gene3D" id="3.40.1110.10">
    <property type="entry name" value="Calcium-transporting ATPase, cytoplasmic domain N"/>
    <property type="match status" value="1"/>
</dbReference>
<protein>
    <submittedName>
        <fullName evidence="12">Carbonate dehydratase</fullName>
    </submittedName>
</protein>
<dbReference type="SUPFAM" id="SSF81660">
    <property type="entry name" value="Metal cation-transporting ATPase, ATP-binding domain N"/>
    <property type="match status" value="1"/>
</dbReference>
<dbReference type="SUPFAM" id="SSF56784">
    <property type="entry name" value="HAD-like"/>
    <property type="match status" value="1"/>
</dbReference>
<proteinExistence type="inferred from homology"/>
<dbReference type="InterPro" id="IPR001757">
    <property type="entry name" value="P_typ_ATPase"/>
</dbReference>